<protein>
    <recommendedName>
        <fullName evidence="2">Rhs family protein</fullName>
    </recommendedName>
</protein>
<comment type="caution">
    <text evidence="1">The sequence shown here is derived from an EMBL/GenBank/DDBJ whole genome shotgun (WGS) entry which is preliminary data.</text>
</comment>
<gene>
    <name evidence="1" type="ORF">B1A_11175</name>
</gene>
<reference evidence="1" key="1">
    <citation type="submission" date="2013-08" db="EMBL/GenBank/DDBJ databases">
        <authorList>
            <person name="Mendez C."/>
            <person name="Richter M."/>
            <person name="Ferrer M."/>
            <person name="Sanchez J."/>
        </authorList>
    </citation>
    <scope>NUCLEOTIDE SEQUENCE</scope>
</reference>
<dbReference type="NCBIfam" id="TIGR03696">
    <property type="entry name" value="Rhs_assc_core"/>
    <property type="match status" value="1"/>
</dbReference>
<reference evidence="1" key="2">
    <citation type="journal article" date="2014" name="ISME J.">
        <title>Microbial stratification in low pH oxic and suboxic macroscopic growths along an acid mine drainage.</title>
        <authorList>
            <person name="Mendez-Garcia C."/>
            <person name="Mesa V."/>
            <person name="Sprenger R.R."/>
            <person name="Richter M."/>
            <person name="Diez M.S."/>
            <person name="Solano J."/>
            <person name="Bargiela R."/>
            <person name="Golyshina O.V."/>
            <person name="Manteca A."/>
            <person name="Ramos J.L."/>
            <person name="Gallego J.R."/>
            <person name="Llorente I."/>
            <person name="Martins Dos Santos V.A."/>
            <person name="Jensen O.N."/>
            <person name="Pelaez A.I."/>
            <person name="Sanchez J."/>
            <person name="Ferrer M."/>
        </authorList>
    </citation>
    <scope>NUCLEOTIDE SEQUENCE</scope>
</reference>
<sequence length="70" mass="7535">MTGSPTVPPPCLARAVAANHFLYDGQYLDSTSGLYYLRARWYDPATGQFTSVDALVAITGQAYSYAGGIR</sequence>
<dbReference type="AlphaFoldDB" id="T1A987"/>
<evidence type="ECO:0000313" key="1">
    <source>
        <dbReference type="EMBL" id="EQD57226.1"/>
    </source>
</evidence>
<dbReference type="Gene3D" id="2.180.10.10">
    <property type="entry name" value="RHS repeat-associated core"/>
    <property type="match status" value="1"/>
</dbReference>
<name>T1A987_9ZZZZ</name>
<proteinExistence type="predicted"/>
<dbReference type="InterPro" id="IPR022385">
    <property type="entry name" value="Rhs_assc_core"/>
</dbReference>
<evidence type="ECO:0008006" key="2">
    <source>
        <dbReference type="Google" id="ProtNLM"/>
    </source>
</evidence>
<organism evidence="1">
    <name type="scientific">mine drainage metagenome</name>
    <dbReference type="NCBI Taxonomy" id="410659"/>
    <lineage>
        <taxon>unclassified sequences</taxon>
        <taxon>metagenomes</taxon>
        <taxon>ecological metagenomes</taxon>
    </lineage>
</organism>
<dbReference type="EMBL" id="AUZX01007977">
    <property type="protein sequence ID" value="EQD57226.1"/>
    <property type="molecule type" value="Genomic_DNA"/>
</dbReference>
<accession>T1A987</accession>